<organism evidence="5 7">
    <name type="scientific">Marivita cryptomonadis</name>
    <dbReference type="NCBI Taxonomy" id="505252"/>
    <lineage>
        <taxon>Bacteria</taxon>
        <taxon>Pseudomonadati</taxon>
        <taxon>Pseudomonadota</taxon>
        <taxon>Alphaproteobacteria</taxon>
        <taxon>Rhodobacterales</taxon>
        <taxon>Roseobacteraceae</taxon>
        <taxon>Marivita</taxon>
    </lineage>
</organism>
<keyword evidence="2" id="KW-0802">TPR repeat</keyword>
<evidence type="ECO:0000313" key="6">
    <source>
        <dbReference type="EMBL" id="MBM2415963.1"/>
    </source>
</evidence>
<dbReference type="InterPro" id="IPR001867">
    <property type="entry name" value="OmpR/PhoB-type_DNA-bd"/>
</dbReference>
<dbReference type="EMBL" id="JAFBXE010000002">
    <property type="protein sequence ID" value="MBM2411296.1"/>
    <property type="molecule type" value="Genomic_DNA"/>
</dbReference>
<comment type="caution">
    <text evidence="5">The sequence shown here is derived from an EMBL/GenBank/DDBJ whole genome shotgun (WGS) entry which is preliminary data.</text>
</comment>
<dbReference type="OrthoDB" id="54411at2"/>
<dbReference type="Pfam" id="PF00486">
    <property type="entry name" value="Trans_reg_C"/>
    <property type="match status" value="1"/>
</dbReference>
<dbReference type="EMBL" id="JAFBXF010000002">
    <property type="protein sequence ID" value="MBM2415963.1"/>
    <property type="molecule type" value="Genomic_DNA"/>
</dbReference>
<dbReference type="PROSITE" id="PS51755">
    <property type="entry name" value="OMPR_PHOB"/>
    <property type="match status" value="1"/>
</dbReference>
<evidence type="ECO:0000256" key="2">
    <source>
        <dbReference type="PROSITE-ProRule" id="PRU00339"/>
    </source>
</evidence>
<feature type="DNA-binding region" description="OmpR/PhoB-type" evidence="3">
    <location>
        <begin position="1"/>
        <end position="89"/>
    </location>
</feature>
<dbReference type="Gene3D" id="3.40.50.10070">
    <property type="entry name" value="TolB, N-terminal domain"/>
    <property type="match status" value="1"/>
</dbReference>
<protein>
    <submittedName>
        <fullName evidence="5">Winged helix-turn-helix domain-containing protein</fullName>
    </submittedName>
</protein>
<dbReference type="PROSITE" id="PS50005">
    <property type="entry name" value="TPR"/>
    <property type="match status" value="2"/>
</dbReference>
<keyword evidence="1 3" id="KW-0238">DNA-binding</keyword>
<name>A0A9Q2RYB9_9RHOB</name>
<evidence type="ECO:0000313" key="7">
    <source>
        <dbReference type="Proteomes" id="UP000755667"/>
    </source>
</evidence>
<dbReference type="GO" id="GO:0006355">
    <property type="term" value="P:regulation of DNA-templated transcription"/>
    <property type="evidence" value="ECO:0007669"/>
    <property type="project" value="InterPro"/>
</dbReference>
<dbReference type="PANTHER" id="PTHR12558">
    <property type="entry name" value="CELL DIVISION CYCLE 16,23,27"/>
    <property type="match status" value="1"/>
</dbReference>
<dbReference type="InterPro" id="IPR016032">
    <property type="entry name" value="Sig_transdc_resp-reg_C-effctor"/>
</dbReference>
<dbReference type="AlphaFoldDB" id="A0A9Q2RYB9"/>
<dbReference type="SMART" id="SM00028">
    <property type="entry name" value="TPR"/>
    <property type="match status" value="2"/>
</dbReference>
<dbReference type="InterPro" id="IPR019734">
    <property type="entry name" value="TPR_rpt"/>
</dbReference>
<dbReference type="GO" id="GO:0000160">
    <property type="term" value="P:phosphorelay signal transduction system"/>
    <property type="evidence" value="ECO:0007669"/>
    <property type="project" value="InterPro"/>
</dbReference>
<dbReference type="PANTHER" id="PTHR12558:SF33">
    <property type="entry name" value="BLL7664 PROTEIN"/>
    <property type="match status" value="1"/>
</dbReference>
<dbReference type="Gene3D" id="1.10.10.10">
    <property type="entry name" value="Winged helix-like DNA-binding domain superfamily/Winged helix DNA-binding domain"/>
    <property type="match status" value="1"/>
</dbReference>
<feature type="repeat" description="TPR" evidence="2">
    <location>
        <begin position="367"/>
        <end position="400"/>
    </location>
</feature>
<feature type="domain" description="OmpR/PhoB-type" evidence="4">
    <location>
        <begin position="1"/>
        <end position="89"/>
    </location>
</feature>
<dbReference type="CDD" id="cd00383">
    <property type="entry name" value="trans_reg_C"/>
    <property type="match status" value="1"/>
</dbReference>
<gene>
    <name evidence="5" type="ORF">JQX41_03195</name>
    <name evidence="6" type="ORF">JQX48_03195</name>
</gene>
<keyword evidence="8" id="KW-1185">Reference proteome</keyword>
<accession>A0A9Q2RYB9</accession>
<evidence type="ECO:0000313" key="8">
    <source>
        <dbReference type="Proteomes" id="UP000809440"/>
    </source>
</evidence>
<dbReference type="InterPro" id="IPR011990">
    <property type="entry name" value="TPR-like_helical_dom_sf"/>
</dbReference>
<reference evidence="5 8" key="1">
    <citation type="submission" date="2021-01" db="EMBL/GenBank/DDBJ databases">
        <title>Diatom-associated Roseobacters Show Island Model of Population Structure.</title>
        <authorList>
            <person name="Qu L."/>
            <person name="Feng X."/>
            <person name="Chen Y."/>
            <person name="Li L."/>
            <person name="Wang X."/>
            <person name="Hu Z."/>
            <person name="Wang H."/>
            <person name="Luo H."/>
        </authorList>
    </citation>
    <scope>NUCLEOTIDE SEQUENCE</scope>
    <source>
        <strain evidence="6 8">CC28-63</strain>
        <strain evidence="5">CC28-69</strain>
    </source>
</reference>
<dbReference type="Pfam" id="PF13424">
    <property type="entry name" value="TPR_12"/>
    <property type="match status" value="1"/>
</dbReference>
<dbReference type="GO" id="GO:0003677">
    <property type="term" value="F:DNA binding"/>
    <property type="evidence" value="ECO:0007669"/>
    <property type="project" value="UniProtKB-UniRule"/>
</dbReference>
<dbReference type="SUPFAM" id="SSF48452">
    <property type="entry name" value="TPR-like"/>
    <property type="match status" value="1"/>
</dbReference>
<dbReference type="RefSeq" id="WP_085629309.1">
    <property type="nucleotide sequence ID" value="NZ_JAFBWU010000002.1"/>
</dbReference>
<evidence type="ECO:0000259" key="4">
    <source>
        <dbReference type="PROSITE" id="PS51755"/>
    </source>
</evidence>
<dbReference type="InterPro" id="IPR036388">
    <property type="entry name" value="WH-like_DNA-bd_sf"/>
</dbReference>
<dbReference type="Proteomes" id="UP000755667">
    <property type="component" value="Unassembled WGS sequence"/>
</dbReference>
<dbReference type="Gene3D" id="1.25.40.10">
    <property type="entry name" value="Tetratricopeptide repeat domain"/>
    <property type="match status" value="1"/>
</dbReference>
<feature type="repeat" description="TPR" evidence="2">
    <location>
        <begin position="404"/>
        <end position="437"/>
    </location>
</feature>
<sequence>MTALQINDTSRSVTLDGQPVTLGARAFDVLTYLANHPDRVITKEELLDHVWAGVLVEESNLTVQIAGLRKALGKDAIKTVPGVGYKFTLGSVTPQSPAVKDAPPVPTIPSLAVLPFANLTGSDTNAYMVDGIVNEITSALARVSSFFVISNTSTFTYRGKAVDLAEVGRDLGVRYILEGSIQKAGDRLRIFTQLVEAKTARMIWHDRFDGSTEDIFDLQDTVAACVAGALEPKLIWAEAARLHSKPTDNLQAYDLCMKAAPLVMRQNTLSSLEEGLELLNRSLALDPDYVRAKGLYCYAHTGSFAARWWTFEQAQAGLPMAREVLDSGTDDPFALAAAGHHIAYIGQEPETGLISVTRANALNPNSATIALFLGWVHNYLSNDDQAIEHLERAIRISPLHPNIGVTTCGIANAYFQKQDLETAIRYYEEALTQYPEFASTQLGLMGCYLKAGKLEKSAQMATWFRNKVPDMTVATFVRTRPHHNAYYRDAVIEALRANGFPED</sequence>
<dbReference type="SUPFAM" id="SSF46894">
    <property type="entry name" value="C-terminal effector domain of the bipartite response regulators"/>
    <property type="match status" value="1"/>
</dbReference>
<evidence type="ECO:0000256" key="3">
    <source>
        <dbReference type="PROSITE-ProRule" id="PRU01091"/>
    </source>
</evidence>
<evidence type="ECO:0000313" key="5">
    <source>
        <dbReference type="EMBL" id="MBM2411296.1"/>
    </source>
</evidence>
<dbReference type="SMART" id="SM00862">
    <property type="entry name" value="Trans_reg_C"/>
    <property type="match status" value="1"/>
</dbReference>
<dbReference type="Proteomes" id="UP000809440">
    <property type="component" value="Unassembled WGS sequence"/>
</dbReference>
<dbReference type="GeneID" id="62641057"/>
<evidence type="ECO:0000256" key="1">
    <source>
        <dbReference type="ARBA" id="ARBA00023125"/>
    </source>
</evidence>
<proteinExistence type="predicted"/>